<gene>
    <name evidence="3" type="ORF">AABB24_000995</name>
</gene>
<dbReference type="InterPro" id="IPR029472">
    <property type="entry name" value="Copia-like_N"/>
</dbReference>
<accession>A0ABD2VII9</accession>
<dbReference type="PANTHER" id="PTHR37610">
    <property type="entry name" value="CCHC-TYPE DOMAIN-CONTAINING PROTEIN"/>
    <property type="match status" value="1"/>
</dbReference>
<dbReference type="Pfam" id="PF03732">
    <property type="entry name" value="Retrotrans_gag"/>
    <property type="match status" value="1"/>
</dbReference>
<keyword evidence="4" id="KW-1185">Reference proteome</keyword>
<dbReference type="Proteomes" id="UP001627284">
    <property type="component" value="Unassembled WGS sequence"/>
</dbReference>
<dbReference type="InterPro" id="IPR005162">
    <property type="entry name" value="Retrotrans_gag_dom"/>
</dbReference>
<evidence type="ECO:0000313" key="3">
    <source>
        <dbReference type="EMBL" id="KAL3380618.1"/>
    </source>
</evidence>
<sequence length="299" mass="34360">NNIAVGLLFIYALLYSQILHSHNFHWRRLRAFLTWYQSYGCKSRLCFLALHFVPVTRSSMAERIDHTHPLYVHPSDTPGAVLIPVQLKGSENYGIWRRSMTIALQAKMKLGFVTGVCTKESIQDEHHEHWETCNALVLSWIMNTVSPSLLSGIVYASNAFLVWEDLKERFDKANRMRIYQLHREINTIVQGTNSVAEYFTKLKELWSEFDAMVPSTDCGCDKGKTNVEHLQQQHLLQFLGGLNDSYDQARRQILMKTAEPTLNQAYALIIEDECQKRINLKTTPNSIVEGNDITVLWSA</sequence>
<dbReference type="Pfam" id="PF14244">
    <property type="entry name" value="Retrotran_gag_3"/>
    <property type="match status" value="1"/>
</dbReference>
<comment type="caution">
    <text evidence="3">The sequence shown here is derived from an EMBL/GenBank/DDBJ whole genome shotgun (WGS) entry which is preliminary data.</text>
</comment>
<dbReference type="PANTHER" id="PTHR37610:SF86">
    <property type="entry name" value="RETROTRANSPOSON COPIA-LIKE N-TERMINAL DOMAIN-CONTAINING PROTEIN"/>
    <property type="match status" value="1"/>
</dbReference>
<dbReference type="AlphaFoldDB" id="A0ABD2VII9"/>
<feature type="domain" description="Retrotransposon gag" evidence="1">
    <location>
        <begin position="160"/>
        <end position="243"/>
    </location>
</feature>
<name>A0ABD2VII9_9SOLN</name>
<dbReference type="EMBL" id="JBJKTR010000001">
    <property type="protein sequence ID" value="KAL3380618.1"/>
    <property type="molecule type" value="Genomic_DNA"/>
</dbReference>
<protein>
    <recommendedName>
        <fullName evidence="5">Retrotransposon Copia-like N-terminal domain-containing protein</fullName>
    </recommendedName>
</protein>
<proteinExistence type="predicted"/>
<evidence type="ECO:0000313" key="4">
    <source>
        <dbReference type="Proteomes" id="UP001627284"/>
    </source>
</evidence>
<evidence type="ECO:0000259" key="1">
    <source>
        <dbReference type="Pfam" id="PF03732"/>
    </source>
</evidence>
<reference evidence="3 4" key="1">
    <citation type="submission" date="2024-05" db="EMBL/GenBank/DDBJ databases">
        <title>De novo assembly of an allotetraploid wild potato.</title>
        <authorList>
            <person name="Hosaka A.J."/>
        </authorList>
    </citation>
    <scope>NUCLEOTIDE SEQUENCE [LARGE SCALE GENOMIC DNA]</scope>
    <source>
        <tissue evidence="3">Young leaves</tissue>
    </source>
</reference>
<evidence type="ECO:0000259" key="2">
    <source>
        <dbReference type="Pfam" id="PF14244"/>
    </source>
</evidence>
<organism evidence="3 4">
    <name type="scientific">Solanum stoloniferum</name>
    <dbReference type="NCBI Taxonomy" id="62892"/>
    <lineage>
        <taxon>Eukaryota</taxon>
        <taxon>Viridiplantae</taxon>
        <taxon>Streptophyta</taxon>
        <taxon>Embryophyta</taxon>
        <taxon>Tracheophyta</taxon>
        <taxon>Spermatophyta</taxon>
        <taxon>Magnoliopsida</taxon>
        <taxon>eudicotyledons</taxon>
        <taxon>Gunneridae</taxon>
        <taxon>Pentapetalae</taxon>
        <taxon>asterids</taxon>
        <taxon>lamiids</taxon>
        <taxon>Solanales</taxon>
        <taxon>Solanaceae</taxon>
        <taxon>Solanoideae</taxon>
        <taxon>Solaneae</taxon>
        <taxon>Solanum</taxon>
    </lineage>
</organism>
<feature type="domain" description="Retrotransposon Copia-like N-terminal" evidence="2">
    <location>
        <begin position="73"/>
        <end position="119"/>
    </location>
</feature>
<evidence type="ECO:0008006" key="5">
    <source>
        <dbReference type="Google" id="ProtNLM"/>
    </source>
</evidence>
<feature type="non-terminal residue" evidence="3">
    <location>
        <position position="1"/>
    </location>
</feature>